<reference evidence="3 4" key="1">
    <citation type="journal article" date="2024" name="J. Plant Pathol.">
        <title>Sequence and assembly of the genome of Seiridium unicorne, isolate CBS 538.82, causal agent of cypress canker disease.</title>
        <authorList>
            <person name="Scali E."/>
            <person name="Rocca G.D."/>
            <person name="Danti R."/>
            <person name="Garbelotto M."/>
            <person name="Barberini S."/>
            <person name="Baroncelli R."/>
            <person name="Emiliani G."/>
        </authorList>
    </citation>
    <scope>NUCLEOTIDE SEQUENCE [LARGE SCALE GENOMIC DNA]</scope>
    <source>
        <strain evidence="3 4">BM-138-508</strain>
    </source>
</reference>
<feature type="compositionally biased region" description="Polar residues" evidence="1">
    <location>
        <begin position="146"/>
        <end position="158"/>
    </location>
</feature>
<name>A0ABR2V6M1_9PEZI</name>
<keyword evidence="4" id="KW-1185">Reference proteome</keyword>
<keyword evidence="2" id="KW-0472">Membrane</keyword>
<protein>
    <submittedName>
        <fullName evidence="3">Uncharacterized protein</fullName>
    </submittedName>
</protein>
<comment type="caution">
    <text evidence="3">The sequence shown here is derived from an EMBL/GenBank/DDBJ whole genome shotgun (WGS) entry which is preliminary data.</text>
</comment>
<accession>A0ABR2V6M1</accession>
<keyword evidence="2" id="KW-0812">Transmembrane</keyword>
<sequence>MSSSPVDTVQPFPGAPFIPAPAADNLAMPKPSTELPSPTDVQPSLPGLPWSPAPLGDVADEPAASPQLPSPTDIQPSLPGLPWFPAPLGDVPDEPTVSPRSSSSADDLPPVVDSPNAPIVSIQPFPGAPFVPAPITDTPDKPAATSPESSSPVDNIQPSIPGIPWFPAPLGDVPEAPALSPPSSNQDADGTPVIDTPNEPMVSIQPFRFVPNPVGDDTAEPAATVQPPNHGVDWIQALKIDVPGKPVALTESSNPGVPWIQALEVPSPDEKVTLGQASNPGVDWIQALVVDPPSTGGIHATPSGLHSGLANATTSQPSTGPNDLSGSNTLAVVGLALSIFAYVLAAGVNANLKTKQRYPDTAPHQPGAKFRLIWLACYFVFYLLFMPVISLWGIVQALVAGALLIGQHIFKRETRRADWVFRVLPIQLPRGTFTREGNRGQDVLPRHEYPEMSPRLVAQEVEGADARTGATNPFPTLTKVGKVWIPKSRA</sequence>
<evidence type="ECO:0000313" key="4">
    <source>
        <dbReference type="Proteomes" id="UP001408356"/>
    </source>
</evidence>
<proteinExistence type="predicted"/>
<feature type="region of interest" description="Disordered" evidence="1">
    <location>
        <begin position="1"/>
        <end position="195"/>
    </location>
</feature>
<feature type="region of interest" description="Disordered" evidence="1">
    <location>
        <begin position="301"/>
        <end position="322"/>
    </location>
</feature>
<evidence type="ECO:0000256" key="1">
    <source>
        <dbReference type="SAM" id="MobiDB-lite"/>
    </source>
</evidence>
<gene>
    <name evidence="3" type="ORF">SUNI508_00410</name>
</gene>
<keyword evidence="2" id="KW-1133">Transmembrane helix</keyword>
<dbReference type="EMBL" id="JARVKF010000112">
    <property type="protein sequence ID" value="KAK9422547.1"/>
    <property type="molecule type" value="Genomic_DNA"/>
</dbReference>
<feature type="compositionally biased region" description="Polar residues" evidence="1">
    <location>
        <begin position="310"/>
        <end position="322"/>
    </location>
</feature>
<feature type="transmembrane region" description="Helical" evidence="2">
    <location>
        <begin position="368"/>
        <end position="385"/>
    </location>
</feature>
<organism evidence="3 4">
    <name type="scientific">Seiridium unicorne</name>
    <dbReference type="NCBI Taxonomy" id="138068"/>
    <lineage>
        <taxon>Eukaryota</taxon>
        <taxon>Fungi</taxon>
        <taxon>Dikarya</taxon>
        <taxon>Ascomycota</taxon>
        <taxon>Pezizomycotina</taxon>
        <taxon>Sordariomycetes</taxon>
        <taxon>Xylariomycetidae</taxon>
        <taxon>Amphisphaeriales</taxon>
        <taxon>Sporocadaceae</taxon>
        <taxon>Seiridium</taxon>
    </lineage>
</organism>
<feature type="transmembrane region" description="Helical" evidence="2">
    <location>
        <begin position="329"/>
        <end position="348"/>
    </location>
</feature>
<evidence type="ECO:0000256" key="2">
    <source>
        <dbReference type="SAM" id="Phobius"/>
    </source>
</evidence>
<evidence type="ECO:0000313" key="3">
    <source>
        <dbReference type="EMBL" id="KAK9422547.1"/>
    </source>
</evidence>
<dbReference type="Proteomes" id="UP001408356">
    <property type="component" value="Unassembled WGS sequence"/>
</dbReference>